<dbReference type="CDD" id="cd00845">
    <property type="entry name" value="MPP_UshA_N_like"/>
    <property type="match status" value="1"/>
</dbReference>
<organism evidence="3">
    <name type="scientific">Caldithrix abyssi</name>
    <dbReference type="NCBI Taxonomy" id="187145"/>
    <lineage>
        <taxon>Bacteria</taxon>
        <taxon>Pseudomonadati</taxon>
        <taxon>Calditrichota</taxon>
        <taxon>Calditrichia</taxon>
        <taxon>Calditrichales</taxon>
        <taxon>Calditrichaceae</taxon>
        <taxon>Caldithrix</taxon>
    </lineage>
</organism>
<evidence type="ECO:0000259" key="2">
    <source>
        <dbReference type="Pfam" id="PF02872"/>
    </source>
</evidence>
<accession>A0A7V4TXU3</accession>
<keyword evidence="1" id="KW-0378">Hydrolase</keyword>
<dbReference type="PANTHER" id="PTHR11575:SF24">
    <property type="entry name" value="5'-NUCLEOTIDASE"/>
    <property type="match status" value="1"/>
</dbReference>
<gene>
    <name evidence="3" type="ORF">ENK44_01230</name>
</gene>
<dbReference type="PRINTS" id="PR01607">
    <property type="entry name" value="APYRASEFAMLY"/>
</dbReference>
<proteinExistence type="inferred from homology"/>
<dbReference type="EMBL" id="DRQG01000015">
    <property type="protein sequence ID" value="HGY54299.1"/>
    <property type="molecule type" value="Genomic_DNA"/>
</dbReference>
<dbReference type="InterPro" id="IPR036907">
    <property type="entry name" value="5'-Nucleotdase_C_sf"/>
</dbReference>
<dbReference type="InterPro" id="IPR029052">
    <property type="entry name" value="Metallo-depent_PP-like"/>
</dbReference>
<comment type="caution">
    <text evidence="3">The sequence shown here is derived from an EMBL/GenBank/DDBJ whole genome shotgun (WGS) entry which is preliminary data.</text>
</comment>
<feature type="chain" id="PRO_5031598523" evidence="1">
    <location>
        <begin position="20"/>
        <end position="535"/>
    </location>
</feature>
<dbReference type="Gene3D" id="3.90.780.10">
    <property type="entry name" value="5'-Nucleotidase, C-terminal domain"/>
    <property type="match status" value="1"/>
</dbReference>
<dbReference type="Pfam" id="PF02872">
    <property type="entry name" value="5_nucleotid_C"/>
    <property type="match status" value="1"/>
</dbReference>
<dbReference type="SUPFAM" id="SSF56300">
    <property type="entry name" value="Metallo-dependent phosphatases"/>
    <property type="match status" value="1"/>
</dbReference>
<evidence type="ECO:0000256" key="1">
    <source>
        <dbReference type="RuleBase" id="RU362119"/>
    </source>
</evidence>
<dbReference type="GO" id="GO:0016787">
    <property type="term" value="F:hydrolase activity"/>
    <property type="evidence" value="ECO:0007669"/>
    <property type="project" value="UniProtKB-KW"/>
</dbReference>
<dbReference type="InterPro" id="IPR006179">
    <property type="entry name" value="5_nucleotidase/apyrase"/>
</dbReference>
<dbReference type="PANTHER" id="PTHR11575">
    <property type="entry name" value="5'-NUCLEOTIDASE-RELATED"/>
    <property type="match status" value="1"/>
</dbReference>
<protein>
    <submittedName>
        <fullName evidence="3">Bifunctional metallophosphatase/5'-nucleotidase</fullName>
    </submittedName>
</protein>
<dbReference type="InterPro" id="IPR008334">
    <property type="entry name" value="5'-Nucleotdase_C"/>
</dbReference>
<evidence type="ECO:0000313" key="3">
    <source>
        <dbReference type="EMBL" id="HGY54299.1"/>
    </source>
</evidence>
<dbReference type="AlphaFoldDB" id="A0A7V4TXU3"/>
<keyword evidence="1" id="KW-0547">Nucleotide-binding</keyword>
<dbReference type="GO" id="GO:0000166">
    <property type="term" value="F:nucleotide binding"/>
    <property type="evidence" value="ECO:0007669"/>
    <property type="project" value="UniProtKB-KW"/>
</dbReference>
<feature type="domain" description="5'-Nucleotidase C-terminal" evidence="2">
    <location>
        <begin position="359"/>
        <end position="495"/>
    </location>
</feature>
<dbReference type="GO" id="GO:0009166">
    <property type="term" value="P:nucleotide catabolic process"/>
    <property type="evidence" value="ECO:0007669"/>
    <property type="project" value="InterPro"/>
</dbReference>
<comment type="similarity">
    <text evidence="1">Belongs to the 5'-nucleotidase family.</text>
</comment>
<feature type="signal peptide" evidence="1">
    <location>
        <begin position="1"/>
        <end position="19"/>
    </location>
</feature>
<dbReference type="Gene3D" id="3.60.21.10">
    <property type="match status" value="1"/>
</dbReference>
<reference evidence="3" key="1">
    <citation type="journal article" date="2020" name="mSystems">
        <title>Genome- and Community-Level Interaction Insights into Carbon Utilization and Element Cycling Functions of Hydrothermarchaeota in Hydrothermal Sediment.</title>
        <authorList>
            <person name="Zhou Z."/>
            <person name="Liu Y."/>
            <person name="Xu W."/>
            <person name="Pan J."/>
            <person name="Luo Z.H."/>
            <person name="Li M."/>
        </authorList>
    </citation>
    <scope>NUCLEOTIDE SEQUENCE [LARGE SCALE GENOMIC DNA]</scope>
    <source>
        <strain evidence="3">HyVt-577</strain>
    </source>
</reference>
<sequence>MKPIFTIFSFFLCVSFLSAQNTIKLHIFYTNDLRGGIGWQKATFMNPDFPPELGGGASTAAIINKIRRQARLNGEEVLLLDGGDFIFGPTPLGEDSKGRAIVEYMNHVGYDAAVPGINDFNLGREDLTALGRQAHFPLLAANVIDSASLKTAEPFTPYTIIEKNGLRIGLFGIVSKAAEQNEDPQRIRGLRFLSEVQAAQKTVEQLKEQNADIIIALAHLGLPYDSEEGYDVLREQEAQNIFKDSYVNTMELARSVAGIDLIVSGHIPRGYQEPWEDPVNHTICVQNYAGGGNLGLITLNIDKSTKTVTGYDLPSVDGSLLLLSLDEFWPEESTANLIRSLEEQYEPGFDEMIGETVQSLNRNLQGESRLSNLMCDAMLESTGADFAFNNYVSMRADIPIGPITPRDLSSVFPFGNEIVVIKMEGKLLYDLMEGSIAGYNNGFAIGGGRIISNKGLPDGKRILSFKIGGKPLDPHQTYRVATSAYLAKGNYGLTKLAFLPDDVFEYTGIKVRKAVEEFVRKHSPLNIAVEGRWPK</sequence>
<dbReference type="Proteomes" id="UP000885779">
    <property type="component" value="Unassembled WGS sequence"/>
</dbReference>
<name>A0A7V4TXU3_CALAY</name>
<dbReference type="SUPFAM" id="SSF55816">
    <property type="entry name" value="5'-nucleotidase (syn. UDP-sugar hydrolase), C-terminal domain"/>
    <property type="match status" value="1"/>
</dbReference>
<keyword evidence="1" id="KW-0732">Signal</keyword>